<proteinExistence type="inferred from homology"/>
<evidence type="ECO:0000256" key="6">
    <source>
        <dbReference type="ARBA" id="ARBA00023136"/>
    </source>
</evidence>
<dbReference type="RefSeq" id="WP_010879022.1">
    <property type="nucleotide sequence ID" value="NZ_CP006577.1"/>
</dbReference>
<feature type="transmembrane region" description="Helical" evidence="7">
    <location>
        <begin position="259"/>
        <end position="277"/>
    </location>
</feature>
<evidence type="ECO:0000256" key="3">
    <source>
        <dbReference type="ARBA" id="ARBA00022475"/>
    </source>
</evidence>
<feature type="transmembrane region" description="Helical" evidence="7">
    <location>
        <begin position="199"/>
        <end position="224"/>
    </location>
</feature>
<dbReference type="EMBL" id="CP006577">
    <property type="protein sequence ID" value="AIG98536.1"/>
    <property type="molecule type" value="Genomic_DNA"/>
</dbReference>
<dbReference type="Pfam" id="PF01925">
    <property type="entry name" value="TauE"/>
    <property type="match status" value="1"/>
</dbReference>
<evidence type="ECO:0000256" key="2">
    <source>
        <dbReference type="ARBA" id="ARBA00022448"/>
    </source>
</evidence>
<dbReference type="PANTHER" id="PTHR30269:SF23">
    <property type="entry name" value="MEMBRANE TRANSPORTER PROTEIN YDHB-RELATED"/>
    <property type="match status" value="1"/>
</dbReference>
<feature type="transmembrane region" description="Helical" evidence="7">
    <location>
        <begin position="46"/>
        <end position="64"/>
    </location>
</feature>
<organism evidence="8 9">
    <name type="scientific">Archaeoglobus fulgidus DSM 8774</name>
    <dbReference type="NCBI Taxonomy" id="1344584"/>
    <lineage>
        <taxon>Archaea</taxon>
        <taxon>Methanobacteriati</taxon>
        <taxon>Methanobacteriota</taxon>
        <taxon>Archaeoglobi</taxon>
        <taxon>Archaeoglobales</taxon>
        <taxon>Archaeoglobaceae</taxon>
        <taxon>Archaeoglobus</taxon>
    </lineage>
</organism>
<dbReference type="GeneID" id="24795274"/>
<evidence type="ECO:0000256" key="1">
    <source>
        <dbReference type="ARBA" id="ARBA00004651"/>
    </source>
</evidence>
<evidence type="ECO:0000256" key="7">
    <source>
        <dbReference type="RuleBase" id="RU363041"/>
    </source>
</evidence>
<feature type="transmembrane region" description="Helical" evidence="7">
    <location>
        <begin position="105"/>
        <end position="123"/>
    </location>
</feature>
<dbReference type="HOGENOM" id="CLU_045498_5_2_2"/>
<dbReference type="KEGG" id="afg:AFULGI_00017790"/>
<accession>A0A075WEZ7</accession>
<comment type="subcellular location">
    <subcellularLocation>
        <location evidence="1 7">Cell membrane</location>
        <topology evidence="1 7">Multi-pass membrane protein</topology>
    </subcellularLocation>
</comment>
<dbReference type="InterPro" id="IPR052017">
    <property type="entry name" value="TSUP"/>
</dbReference>
<keyword evidence="4 7" id="KW-0812">Transmembrane</keyword>
<feature type="transmembrane region" description="Helical" evidence="7">
    <location>
        <begin position="73"/>
        <end position="93"/>
    </location>
</feature>
<evidence type="ECO:0000313" key="8">
    <source>
        <dbReference type="EMBL" id="AIG98536.1"/>
    </source>
</evidence>
<dbReference type="InterPro" id="IPR002781">
    <property type="entry name" value="TM_pro_TauE-like"/>
</dbReference>
<sequence length="285" mass="30290">MYSAVFIFLFSLLIGILAPLSGVGGGVMFVPLLTAFSEFDVDYIRGGGVIVALTSALVSSPAVMMRGFTNLRMVLPLVLVSNLTAFAGGYLGLYISREFPEGKHYITLLLGILLGVILMIMLTTERLEFPESKEEDRIGRFFEMRGACFEPSLGEEISYHASNTPVALLMFAFVGLIAGMFGLGAGWANVPVLNLVMLLPIRVAVATSMLIILLNTSIAGWVYIAKGAVLPDIAVPATVGMALGSKLGASLALKVRPAVIRQVVLIILLIAASTNIYKGLTGVFG</sequence>
<gene>
    <name evidence="8" type="ORF">AFULGI_00017790</name>
</gene>
<evidence type="ECO:0000313" key="9">
    <source>
        <dbReference type="Proteomes" id="UP000028501"/>
    </source>
</evidence>
<reference evidence="8 9" key="1">
    <citation type="submission" date="2013-07" db="EMBL/GenBank/DDBJ databases">
        <title>Genome of Archaeoglobus fulgidus.</title>
        <authorList>
            <person name="Fiebig A."/>
            <person name="Birkeland N.-K."/>
        </authorList>
    </citation>
    <scope>NUCLEOTIDE SEQUENCE [LARGE SCALE GENOMIC DNA]</scope>
    <source>
        <strain evidence="8 9">DSM 8774</strain>
    </source>
</reference>
<keyword evidence="5 7" id="KW-1133">Transmembrane helix</keyword>
<dbReference type="Proteomes" id="UP000028501">
    <property type="component" value="Chromosome"/>
</dbReference>
<keyword evidence="3 7" id="KW-1003">Cell membrane</keyword>
<name>A0A075WEZ7_ARCFL</name>
<dbReference type="PANTHER" id="PTHR30269">
    <property type="entry name" value="TRANSMEMBRANE PROTEIN YFCA"/>
    <property type="match status" value="1"/>
</dbReference>
<dbReference type="GO" id="GO:0005886">
    <property type="term" value="C:plasma membrane"/>
    <property type="evidence" value="ECO:0007669"/>
    <property type="project" value="UniProtKB-SubCell"/>
</dbReference>
<evidence type="ECO:0000256" key="4">
    <source>
        <dbReference type="ARBA" id="ARBA00022692"/>
    </source>
</evidence>
<protein>
    <recommendedName>
        <fullName evidence="7">Probable membrane transporter protein</fullName>
    </recommendedName>
</protein>
<dbReference type="AlphaFoldDB" id="A0A075WEZ7"/>
<comment type="similarity">
    <text evidence="7">Belongs to the 4-toluene sulfonate uptake permease (TSUP) (TC 2.A.102) family.</text>
</comment>
<keyword evidence="6 7" id="KW-0472">Membrane</keyword>
<evidence type="ECO:0000256" key="5">
    <source>
        <dbReference type="ARBA" id="ARBA00022989"/>
    </source>
</evidence>
<feature type="transmembrane region" description="Helical" evidence="7">
    <location>
        <begin position="166"/>
        <end position="187"/>
    </location>
</feature>
<keyword evidence="2" id="KW-0813">Transport</keyword>